<feature type="transmembrane region" description="Helical" evidence="1">
    <location>
        <begin position="23"/>
        <end position="42"/>
    </location>
</feature>
<dbReference type="KEGG" id="dti:Desti_1287"/>
<dbReference type="Proteomes" id="UP000006055">
    <property type="component" value="Chromosome"/>
</dbReference>
<gene>
    <name evidence="2" type="ordered locus">Desti_1287</name>
</gene>
<evidence type="ECO:0000313" key="2">
    <source>
        <dbReference type="EMBL" id="AFM24000.1"/>
    </source>
</evidence>
<keyword evidence="1" id="KW-0472">Membrane</keyword>
<dbReference type="EMBL" id="CP003360">
    <property type="protein sequence ID" value="AFM24000.1"/>
    <property type="molecule type" value="Genomic_DNA"/>
</dbReference>
<sequence>METMSNFFEAINRFLGVSTPGELVFHPVFMGVCIVIFLYTLFTGMKYFAVGLAAIMGGAAIIHYFYPENSSNLSELIKFVGIMGAFALVLIYFGFVRD</sequence>
<evidence type="ECO:0000313" key="3">
    <source>
        <dbReference type="Proteomes" id="UP000006055"/>
    </source>
</evidence>
<reference evidence="3" key="1">
    <citation type="submission" date="2012-06" db="EMBL/GenBank/DDBJ databases">
        <title>Complete sequence of chromosome of Desulfomonile tiedjei DSM 6799.</title>
        <authorList>
            <person name="Lucas S."/>
            <person name="Copeland A."/>
            <person name="Lapidus A."/>
            <person name="Glavina del Rio T."/>
            <person name="Dalin E."/>
            <person name="Tice H."/>
            <person name="Bruce D."/>
            <person name="Goodwin L."/>
            <person name="Pitluck S."/>
            <person name="Peters L."/>
            <person name="Ovchinnikova G."/>
            <person name="Zeytun A."/>
            <person name="Lu M."/>
            <person name="Kyrpides N."/>
            <person name="Mavromatis K."/>
            <person name="Ivanova N."/>
            <person name="Brettin T."/>
            <person name="Detter J.C."/>
            <person name="Han C."/>
            <person name="Larimer F."/>
            <person name="Land M."/>
            <person name="Hauser L."/>
            <person name="Markowitz V."/>
            <person name="Cheng J.-F."/>
            <person name="Hugenholtz P."/>
            <person name="Woyke T."/>
            <person name="Wu D."/>
            <person name="Spring S."/>
            <person name="Schroeder M."/>
            <person name="Brambilla E."/>
            <person name="Klenk H.-P."/>
            <person name="Eisen J.A."/>
        </authorList>
    </citation>
    <scope>NUCLEOTIDE SEQUENCE [LARGE SCALE GENOMIC DNA]</scope>
    <source>
        <strain evidence="3">ATCC 49306 / DSM 6799 / DCB-1</strain>
    </source>
</reference>
<proteinExistence type="predicted"/>
<keyword evidence="1" id="KW-1133">Transmembrane helix</keyword>
<organism evidence="2 3">
    <name type="scientific">Desulfomonile tiedjei (strain ATCC 49306 / DSM 6799 / DCB-1)</name>
    <dbReference type="NCBI Taxonomy" id="706587"/>
    <lineage>
        <taxon>Bacteria</taxon>
        <taxon>Pseudomonadati</taxon>
        <taxon>Thermodesulfobacteriota</taxon>
        <taxon>Desulfomonilia</taxon>
        <taxon>Desulfomonilales</taxon>
        <taxon>Desulfomonilaceae</taxon>
        <taxon>Desulfomonile</taxon>
    </lineage>
</organism>
<accession>I4C359</accession>
<dbReference type="HOGENOM" id="CLU_2329225_0_0_7"/>
<protein>
    <submittedName>
        <fullName evidence="2">Uncharacterized protein</fullName>
    </submittedName>
</protein>
<dbReference type="AlphaFoldDB" id="I4C359"/>
<keyword evidence="1" id="KW-0812">Transmembrane</keyword>
<evidence type="ECO:0000256" key="1">
    <source>
        <dbReference type="SAM" id="Phobius"/>
    </source>
</evidence>
<dbReference type="RefSeq" id="WP_014809151.1">
    <property type="nucleotide sequence ID" value="NC_018025.1"/>
</dbReference>
<feature type="transmembrane region" description="Helical" evidence="1">
    <location>
        <begin position="77"/>
        <end position="96"/>
    </location>
</feature>
<name>I4C359_DESTA</name>
<dbReference type="STRING" id="706587.Desti_1287"/>
<feature type="transmembrane region" description="Helical" evidence="1">
    <location>
        <begin position="47"/>
        <end position="65"/>
    </location>
</feature>
<keyword evidence="3" id="KW-1185">Reference proteome</keyword>